<dbReference type="RefSeq" id="XP_058342560.1">
    <property type="nucleotide sequence ID" value="XM_058486738.1"/>
</dbReference>
<dbReference type="InterPro" id="IPR032675">
    <property type="entry name" value="LRR_dom_sf"/>
</dbReference>
<dbReference type="Gene3D" id="3.80.10.10">
    <property type="entry name" value="Ribonuclease Inhibitor"/>
    <property type="match status" value="2"/>
</dbReference>
<reference evidence="1 2" key="1">
    <citation type="submission" date="2023-03" db="EMBL/GenBank/DDBJ databases">
        <title>Genome sequence of Lichtheimia ornata CBS 291.66.</title>
        <authorList>
            <person name="Mohabir J.T."/>
            <person name="Shea T.P."/>
            <person name="Kurbessoian T."/>
            <person name="Berby B."/>
            <person name="Fontaine J."/>
            <person name="Livny J."/>
            <person name="Gnirke A."/>
            <person name="Stajich J.E."/>
            <person name="Cuomo C.A."/>
        </authorList>
    </citation>
    <scope>NUCLEOTIDE SEQUENCE [LARGE SCALE GENOMIC DNA]</scope>
    <source>
        <strain evidence="1">CBS 291.66</strain>
    </source>
</reference>
<protein>
    <submittedName>
        <fullName evidence="1">Uncharacterized protein</fullName>
    </submittedName>
</protein>
<sequence>MTHSIFEILRTGYVQLPTTEGNEDHGELAYDATTFVNELLESTLSDLNRGVLTLTYGPNLDVALERAYNIRLLLPDLAIGFAHAASIYSAQGRQRQVIDICDQGLRVVDTQDTHYALLQRLRQDAVQRENIRIDPFKNLPYDILWTTLIPMLMNDDTTLDALIPCHPLHVSKVWRDCLIQRLGGLRFRARAQEINNLREGSQLSIFSRHIKSLCVPLYSQGTWLTNMIRRKDFPMLQELIIERFCTVSIDDFVSSLESISSTLTHFRTGTMDVQPNASVSPFTGVLLACPNLVSLEIYQPIDTDLCDLPKMTWPKLTTLAIVNGRKVFSCDEIRAICERFPSLKLLSIGSCSDLLSIPIIHQYYPSMRSLQVVAECPLIHLRYSDEGPDYEEPGITNLAIWMDQWNHDEQPVPDIGVLLKQHHHTVESIVMRVHTAVEDPRVYDIKYPRLKTLELYNIGGWILRHAPMLQELQMAQQTFITTPAVLDTIPSKLKELRLTHVDGSQVDNKSPIVKYLHRFIHHPHLCDLVIHTNNMNMMGSILDVIGRLRQLRSLLFMYDEWDPKAMESFFSKLSHGCPHLAHLGLNSFKAPSAACMLALKPLANLKTMSISIAPSDGDPTFFVAMVSLLQLQSVHVDLSKGINKRDLHGLRDFNPNVKIIPC</sequence>
<dbReference type="Proteomes" id="UP001234581">
    <property type="component" value="Unassembled WGS sequence"/>
</dbReference>
<dbReference type="GeneID" id="83214123"/>
<evidence type="ECO:0000313" key="2">
    <source>
        <dbReference type="Proteomes" id="UP001234581"/>
    </source>
</evidence>
<name>A0AAD7V3W1_9FUNG</name>
<proteinExistence type="predicted"/>
<dbReference type="SUPFAM" id="SSF52047">
    <property type="entry name" value="RNI-like"/>
    <property type="match status" value="1"/>
</dbReference>
<accession>A0AAD7V3W1</accession>
<comment type="caution">
    <text evidence="1">The sequence shown here is derived from an EMBL/GenBank/DDBJ whole genome shotgun (WGS) entry which is preliminary data.</text>
</comment>
<keyword evidence="2" id="KW-1185">Reference proteome</keyword>
<dbReference type="AlphaFoldDB" id="A0AAD7V3W1"/>
<gene>
    <name evidence="1" type="ORF">O0I10_006713</name>
</gene>
<dbReference type="EMBL" id="JARTCD010000030">
    <property type="protein sequence ID" value="KAJ8657647.1"/>
    <property type="molecule type" value="Genomic_DNA"/>
</dbReference>
<organism evidence="1 2">
    <name type="scientific">Lichtheimia ornata</name>
    <dbReference type="NCBI Taxonomy" id="688661"/>
    <lineage>
        <taxon>Eukaryota</taxon>
        <taxon>Fungi</taxon>
        <taxon>Fungi incertae sedis</taxon>
        <taxon>Mucoromycota</taxon>
        <taxon>Mucoromycotina</taxon>
        <taxon>Mucoromycetes</taxon>
        <taxon>Mucorales</taxon>
        <taxon>Lichtheimiaceae</taxon>
        <taxon>Lichtheimia</taxon>
    </lineage>
</organism>
<evidence type="ECO:0000313" key="1">
    <source>
        <dbReference type="EMBL" id="KAJ8657647.1"/>
    </source>
</evidence>